<proteinExistence type="predicted"/>
<accession>K0IHE5</accession>
<dbReference type="KEGG" id="nga:Ngar_c02440"/>
<sequence>MYNELMVSAFVLVNCHFPFDVKIADEVSKLPFVSNVYRTEGRYDLLIKLNADTEDKLKERISGDINTIHGIDATITLTIA</sequence>
<dbReference type="OrthoDB" id="8136at2157"/>
<dbReference type="Gene3D" id="3.30.70.920">
    <property type="match status" value="1"/>
</dbReference>
<dbReference type="AlphaFoldDB" id="K0IHE5"/>
<dbReference type="SUPFAM" id="SSF54909">
    <property type="entry name" value="Dimeric alpha+beta barrel"/>
    <property type="match status" value="1"/>
</dbReference>
<protein>
    <submittedName>
        <fullName evidence="2">Putative transcriptional regulator, AsnC family</fullName>
    </submittedName>
</protein>
<dbReference type="BioCyc" id="CNIT1237085:G1324-244-MONOMER"/>
<evidence type="ECO:0000259" key="1">
    <source>
        <dbReference type="Pfam" id="PF01037"/>
    </source>
</evidence>
<dbReference type="Pfam" id="PF01037">
    <property type="entry name" value="AsnC_trans_reg"/>
    <property type="match status" value="1"/>
</dbReference>
<evidence type="ECO:0000313" key="2">
    <source>
        <dbReference type="EMBL" id="AFU57192.1"/>
    </source>
</evidence>
<organism evidence="2 3">
    <name type="scientific">Nitrososphaera gargensis (strain Ga9.2)</name>
    <dbReference type="NCBI Taxonomy" id="1237085"/>
    <lineage>
        <taxon>Archaea</taxon>
        <taxon>Nitrososphaerota</taxon>
        <taxon>Nitrososphaeria</taxon>
        <taxon>Nitrososphaerales</taxon>
        <taxon>Nitrososphaeraceae</taxon>
        <taxon>Nitrososphaera</taxon>
    </lineage>
</organism>
<evidence type="ECO:0000313" key="3">
    <source>
        <dbReference type="Proteomes" id="UP000008037"/>
    </source>
</evidence>
<dbReference type="STRING" id="1237085.Ngar_c02440"/>
<name>K0IHE5_NITGG</name>
<feature type="domain" description="Transcription regulator AsnC/Lrp ligand binding" evidence="1">
    <location>
        <begin position="22"/>
        <end position="77"/>
    </location>
</feature>
<reference evidence="2 3" key="1">
    <citation type="journal article" date="2012" name="Environ. Microbiol.">
        <title>The genome of the ammonia-oxidizing Candidatus Nitrososphaera gargensis: insights into metabolic versatility and environmental adaptations.</title>
        <authorList>
            <person name="Spang A."/>
            <person name="Poehlein A."/>
            <person name="Offre P."/>
            <person name="Zumbragel S."/>
            <person name="Haider S."/>
            <person name="Rychlik N."/>
            <person name="Nowka B."/>
            <person name="Schmeisser C."/>
            <person name="Lebedeva E.V."/>
            <person name="Rattei T."/>
            <person name="Bohm C."/>
            <person name="Schmid M."/>
            <person name="Galushko A."/>
            <person name="Hatzenpichler R."/>
            <person name="Weinmaier T."/>
            <person name="Daniel R."/>
            <person name="Schleper C."/>
            <person name="Spieck E."/>
            <person name="Streit W."/>
            <person name="Wagner M."/>
        </authorList>
    </citation>
    <scope>NUCLEOTIDE SEQUENCE [LARGE SCALE GENOMIC DNA]</scope>
    <source>
        <strain evidence="3">Ga9.2</strain>
    </source>
</reference>
<dbReference type="RefSeq" id="WP_015017765.1">
    <property type="nucleotide sequence ID" value="NC_018719.1"/>
</dbReference>
<dbReference type="Proteomes" id="UP000008037">
    <property type="component" value="Chromosome"/>
</dbReference>
<dbReference type="GeneID" id="13796420"/>
<keyword evidence="3" id="KW-1185">Reference proteome</keyword>
<dbReference type="InterPro" id="IPR019887">
    <property type="entry name" value="Tscrpt_reg_AsnC/Lrp_C"/>
</dbReference>
<gene>
    <name evidence="2" type="ordered locus">Ngar_c02440</name>
</gene>
<dbReference type="InParanoid" id="K0IHE5"/>
<dbReference type="HOGENOM" id="CLU_170329_2_1_2"/>
<dbReference type="InterPro" id="IPR011008">
    <property type="entry name" value="Dimeric_a/b-barrel"/>
</dbReference>
<dbReference type="EMBL" id="CP002408">
    <property type="protein sequence ID" value="AFU57192.1"/>
    <property type="molecule type" value="Genomic_DNA"/>
</dbReference>